<dbReference type="InterPro" id="IPR001509">
    <property type="entry name" value="Epimerase_deHydtase"/>
</dbReference>
<comment type="caution">
    <text evidence="4">The sequence shown here is derived from an EMBL/GenBank/DDBJ whole genome shotgun (WGS) entry which is preliminary data.</text>
</comment>
<dbReference type="SUPFAM" id="SSF51735">
    <property type="entry name" value="NAD(P)-binding Rossmann-fold domains"/>
    <property type="match status" value="1"/>
</dbReference>
<gene>
    <name evidence="4" type="ORF">J2S75_000466</name>
</gene>
<accession>A0ABU0B6K3</accession>
<dbReference type="RefSeq" id="WP_307017826.1">
    <property type="nucleotide sequence ID" value="NZ_JAUSUI010000001.1"/>
</dbReference>
<dbReference type="EMBL" id="JAUSUI010000001">
    <property type="protein sequence ID" value="MDQ0301455.1"/>
    <property type="molecule type" value="Genomic_DNA"/>
</dbReference>
<comment type="pathway">
    <text evidence="1">Bacterial outer membrane biogenesis; LPS O-antigen biosynthesis.</text>
</comment>
<dbReference type="PANTHER" id="PTHR43000">
    <property type="entry name" value="DTDP-D-GLUCOSE 4,6-DEHYDRATASE-RELATED"/>
    <property type="match status" value="1"/>
</dbReference>
<dbReference type="Gene3D" id="3.40.50.720">
    <property type="entry name" value="NAD(P)-binding Rossmann-like Domain"/>
    <property type="match status" value="1"/>
</dbReference>
<evidence type="ECO:0000256" key="1">
    <source>
        <dbReference type="ARBA" id="ARBA00005125"/>
    </source>
</evidence>
<sequence>MRVFMTGTSGFLGRPTARQLVAAGHEVAALVRPATDRARLGDVAGSLTPIHGSLEDVDSLRAPLSAFAPEVVIHAGWSDVSGAGRDTPAQLRNAVFAADLAMLASEVGAGAFIGIGSQAEYGPMTGAADETHPTRPTSLYGVAKLAAALATEQICVRAGVRWAWIRLFCAYGPRDNPSFLIPTLMRGLLAGECPPLTACTQKWDFLHVDDAAAAIVAVAAAQAAAGPFNLGSGEAPPLVDTVALLRDLIDPALPLDLGALPFRPEQVMHLQADIGRLHRATGWRPRLTLAEGLSSTLRWYSSQGPDHCAVDSRNG</sequence>
<proteinExistence type="inferred from homology"/>
<dbReference type="InterPro" id="IPR036291">
    <property type="entry name" value="NAD(P)-bd_dom_sf"/>
</dbReference>
<name>A0ABU0B6K3_9HYPH</name>
<keyword evidence="5" id="KW-1185">Reference proteome</keyword>
<evidence type="ECO:0000256" key="2">
    <source>
        <dbReference type="ARBA" id="ARBA00007637"/>
    </source>
</evidence>
<organism evidence="4 5">
    <name type="scientific">Ancylobacter polymorphus</name>
    <dbReference type="NCBI Taxonomy" id="223390"/>
    <lineage>
        <taxon>Bacteria</taxon>
        <taxon>Pseudomonadati</taxon>
        <taxon>Pseudomonadota</taxon>
        <taxon>Alphaproteobacteria</taxon>
        <taxon>Hyphomicrobiales</taxon>
        <taxon>Xanthobacteraceae</taxon>
        <taxon>Ancylobacter</taxon>
    </lineage>
</organism>
<evidence type="ECO:0000313" key="5">
    <source>
        <dbReference type="Proteomes" id="UP001224682"/>
    </source>
</evidence>
<feature type="domain" description="NAD-dependent epimerase/dehydratase" evidence="3">
    <location>
        <begin position="3"/>
        <end position="231"/>
    </location>
</feature>
<evidence type="ECO:0000313" key="4">
    <source>
        <dbReference type="EMBL" id="MDQ0301455.1"/>
    </source>
</evidence>
<evidence type="ECO:0000259" key="3">
    <source>
        <dbReference type="Pfam" id="PF01370"/>
    </source>
</evidence>
<dbReference type="Pfam" id="PF01370">
    <property type="entry name" value="Epimerase"/>
    <property type="match status" value="1"/>
</dbReference>
<reference evidence="4 5" key="1">
    <citation type="submission" date="2023-07" db="EMBL/GenBank/DDBJ databases">
        <title>Genomic Encyclopedia of Type Strains, Phase IV (KMG-IV): sequencing the most valuable type-strain genomes for metagenomic binning, comparative biology and taxonomic classification.</title>
        <authorList>
            <person name="Goeker M."/>
        </authorList>
    </citation>
    <scope>NUCLEOTIDE SEQUENCE [LARGE SCALE GENOMIC DNA]</scope>
    <source>
        <strain evidence="4 5">DSM 2457</strain>
    </source>
</reference>
<protein>
    <submittedName>
        <fullName evidence="4">Nucleoside-diphosphate-sugar epimerase</fullName>
    </submittedName>
</protein>
<dbReference type="Proteomes" id="UP001224682">
    <property type="component" value="Unassembled WGS sequence"/>
</dbReference>
<comment type="similarity">
    <text evidence="2">Belongs to the NAD(P)-dependent epimerase/dehydratase family.</text>
</comment>